<feature type="region of interest" description="Disordered" evidence="1">
    <location>
        <begin position="1"/>
        <end position="20"/>
    </location>
</feature>
<feature type="domain" description="ORC1/DEAH AAA+ ATPase" evidence="2">
    <location>
        <begin position="144"/>
        <end position="302"/>
    </location>
</feature>
<sequence>MMTRAKRDSPATGDLPSMPNRAIAIKSEEELLEYLEELLDVERHSEALCNLPEYSPEERQLPKAMRMRRVGRLETFYQTLPRDYEVLNALIRCIINGYEYRPRRSRPDITETPPRNVEKLVKRSIESVRYRPIRFQDLGPTSAPMASLLGLSGLGKTHTIHNALTFIPQKVECPDGVIQVVWIYVQCSPYGQLKEALRDIILAIDNLAPTEHIKEVSKKAGTDELGLKVRKLCEHHRVGIIVFDEIQNALVQRGVTQHAVLNFFVKLNNRDNNSNNTSDVSSDNGSLIPIFFLGTSNAKQLLKETVYSLRRAEKYGEYEWAPCGLNTEWNNFFSALWEYQWTKKFAKPTPQLSLALHDLSQGIFGIATCLFQLAQIHAIEHGMEELTPKLLYEVFEQRMSMLIPVIEGIRNGDVDKMSRYEDIIANELKKIRGAISSKTGNGTTTEETPKELSEEAAKASTNYSEAKTFLDKIFSEEEKVVALRELLDIWRETKGLLASSALVQKVHGRILKERRQNLKHSSPGPSKDVKRPTPTFEEVIKRAKDSAKNSQKGR</sequence>
<evidence type="ECO:0000259" key="2">
    <source>
        <dbReference type="Pfam" id="PF13401"/>
    </source>
</evidence>
<proteinExistence type="predicted"/>
<feature type="region of interest" description="Disordered" evidence="1">
    <location>
        <begin position="513"/>
        <end position="536"/>
    </location>
</feature>
<dbReference type="AlphaFoldDB" id="A0A0C4YWY9"/>
<dbReference type="Proteomes" id="UP000031843">
    <property type="component" value="Chromosome secondary"/>
</dbReference>
<dbReference type="GO" id="GO:0016887">
    <property type="term" value="F:ATP hydrolysis activity"/>
    <property type="evidence" value="ECO:0007669"/>
    <property type="project" value="InterPro"/>
</dbReference>
<dbReference type="KEGG" id="cbw:RR42_s3415"/>
<evidence type="ECO:0000256" key="1">
    <source>
        <dbReference type="SAM" id="MobiDB-lite"/>
    </source>
</evidence>
<dbReference type="Gene3D" id="3.40.50.300">
    <property type="entry name" value="P-loop containing nucleotide triphosphate hydrolases"/>
    <property type="match status" value="1"/>
</dbReference>
<protein>
    <submittedName>
        <fullName evidence="3">Transposon Tn7 transposition protein tnsC</fullName>
    </submittedName>
</protein>
<organism evidence="3 4">
    <name type="scientific">Cupriavidus basilensis</name>
    <dbReference type="NCBI Taxonomy" id="68895"/>
    <lineage>
        <taxon>Bacteria</taxon>
        <taxon>Pseudomonadati</taxon>
        <taxon>Pseudomonadota</taxon>
        <taxon>Betaproteobacteria</taxon>
        <taxon>Burkholderiales</taxon>
        <taxon>Burkholderiaceae</taxon>
        <taxon>Cupriavidus</taxon>
    </lineage>
</organism>
<keyword evidence="4" id="KW-1185">Reference proteome</keyword>
<dbReference type="InterPro" id="IPR049945">
    <property type="entry name" value="AAA_22"/>
</dbReference>
<dbReference type="Pfam" id="PF13401">
    <property type="entry name" value="AAA_22"/>
    <property type="match status" value="1"/>
</dbReference>
<evidence type="ECO:0000313" key="4">
    <source>
        <dbReference type="Proteomes" id="UP000031843"/>
    </source>
</evidence>
<dbReference type="SUPFAM" id="SSF52540">
    <property type="entry name" value="P-loop containing nucleoside triphosphate hydrolases"/>
    <property type="match status" value="1"/>
</dbReference>
<accession>A0A0C4YWY9</accession>
<dbReference type="InterPro" id="IPR027417">
    <property type="entry name" value="P-loop_NTPase"/>
</dbReference>
<name>A0A0C4YWY9_9BURK</name>
<dbReference type="EMBL" id="CP010537">
    <property type="protein sequence ID" value="AJG24991.1"/>
    <property type="molecule type" value="Genomic_DNA"/>
</dbReference>
<feature type="compositionally biased region" description="Polar residues" evidence="1">
    <location>
        <begin position="436"/>
        <end position="446"/>
    </location>
</feature>
<reference evidence="3 4" key="1">
    <citation type="journal article" date="2015" name="Genome Announc.">
        <title>Complete Genome Sequence of Cupriavidus basilensis 4G11, Isolated from the Oak Ridge Field Research Center Site.</title>
        <authorList>
            <person name="Ray J."/>
            <person name="Waters R.J."/>
            <person name="Skerker J.M."/>
            <person name="Kuehl J.V."/>
            <person name="Price M.N."/>
            <person name="Huang J."/>
            <person name="Chakraborty R."/>
            <person name="Arkin A.P."/>
            <person name="Deutschbauer A."/>
        </authorList>
    </citation>
    <scope>NUCLEOTIDE SEQUENCE [LARGE SCALE GENOMIC DNA]</scope>
    <source>
        <strain evidence="3">4G11</strain>
    </source>
</reference>
<feature type="compositionally biased region" description="Basic and acidic residues" evidence="1">
    <location>
        <begin position="447"/>
        <end position="457"/>
    </location>
</feature>
<dbReference type="STRING" id="68895.RR42_s3415"/>
<feature type="region of interest" description="Disordered" evidence="1">
    <location>
        <begin position="436"/>
        <end position="459"/>
    </location>
</feature>
<evidence type="ECO:0000313" key="3">
    <source>
        <dbReference type="EMBL" id="AJG24991.1"/>
    </source>
</evidence>
<gene>
    <name evidence="3" type="ORF">RR42_s3415</name>
</gene>